<gene>
    <name evidence="7" type="ORF">ENW50_11840</name>
</gene>
<dbReference type="FunFam" id="2.60.40.10:FF:000495">
    <property type="entry name" value="Periplasmic beta-glucosidase"/>
    <property type="match status" value="1"/>
</dbReference>
<keyword evidence="5" id="KW-0732">Signal</keyword>
<evidence type="ECO:0000259" key="6">
    <source>
        <dbReference type="PROSITE" id="PS51820"/>
    </source>
</evidence>
<dbReference type="InterPro" id="IPR026891">
    <property type="entry name" value="Fn3-like"/>
</dbReference>
<evidence type="ECO:0000256" key="1">
    <source>
        <dbReference type="ARBA" id="ARBA00005336"/>
    </source>
</evidence>
<dbReference type="Pfam" id="PF00933">
    <property type="entry name" value="Glyco_hydro_3"/>
    <property type="match status" value="1"/>
</dbReference>
<reference evidence="7" key="1">
    <citation type="journal article" date="2020" name="mSystems">
        <title>Genome- and Community-Level Interaction Insights into Carbon Utilization and Element Cycling Functions of Hydrothermarchaeota in Hydrothermal Sediment.</title>
        <authorList>
            <person name="Zhou Z."/>
            <person name="Liu Y."/>
            <person name="Xu W."/>
            <person name="Pan J."/>
            <person name="Luo Z.H."/>
            <person name="Li M."/>
        </authorList>
    </citation>
    <scope>NUCLEOTIDE SEQUENCE [LARGE SCALE GENOMIC DNA]</scope>
    <source>
        <strain evidence="7">SpSt-855</strain>
    </source>
</reference>
<dbReference type="EMBL" id="DTKL01000073">
    <property type="protein sequence ID" value="HGY95356.1"/>
    <property type="molecule type" value="Genomic_DNA"/>
</dbReference>
<name>A0A7V5CTZ5_9BACT</name>
<dbReference type="InterPro" id="IPR036881">
    <property type="entry name" value="Glyco_hydro_3_C_sf"/>
</dbReference>
<evidence type="ECO:0000256" key="3">
    <source>
        <dbReference type="ARBA" id="ARBA00023277"/>
    </source>
</evidence>
<dbReference type="Gene3D" id="2.60.40.10">
    <property type="entry name" value="Immunoglobulins"/>
    <property type="match status" value="1"/>
</dbReference>
<feature type="domain" description="PA14" evidence="6">
    <location>
        <begin position="428"/>
        <end position="567"/>
    </location>
</feature>
<dbReference type="SMART" id="SM00758">
    <property type="entry name" value="PA14"/>
    <property type="match status" value="1"/>
</dbReference>
<dbReference type="Gene3D" id="2.60.120.260">
    <property type="entry name" value="Galactose-binding domain-like"/>
    <property type="match status" value="1"/>
</dbReference>
<dbReference type="PROSITE" id="PS00775">
    <property type="entry name" value="GLYCOSYL_HYDROL_F3"/>
    <property type="match status" value="1"/>
</dbReference>
<comment type="similarity">
    <text evidence="1 4">Belongs to the glycosyl hydrolase 3 family.</text>
</comment>
<keyword evidence="3" id="KW-0119">Carbohydrate metabolism</keyword>
<dbReference type="InterPro" id="IPR017853">
    <property type="entry name" value="GH"/>
</dbReference>
<dbReference type="PROSITE" id="PS51820">
    <property type="entry name" value="PA14"/>
    <property type="match status" value="1"/>
</dbReference>
<dbReference type="InterPro" id="IPR013783">
    <property type="entry name" value="Ig-like_fold"/>
</dbReference>
<evidence type="ECO:0000313" key="7">
    <source>
        <dbReference type="EMBL" id="HGY95356.1"/>
    </source>
</evidence>
<proteinExistence type="inferred from homology"/>
<dbReference type="Pfam" id="PF07691">
    <property type="entry name" value="PA14"/>
    <property type="match status" value="1"/>
</dbReference>
<dbReference type="InterPro" id="IPR002772">
    <property type="entry name" value="Glyco_hydro_3_C"/>
</dbReference>
<protein>
    <submittedName>
        <fullName evidence="7">Glycosyl hydrolase</fullName>
    </submittedName>
</protein>
<evidence type="ECO:0000256" key="4">
    <source>
        <dbReference type="RuleBase" id="RU361161"/>
    </source>
</evidence>
<dbReference type="InterPro" id="IPR019800">
    <property type="entry name" value="Glyco_hydro_3_AS"/>
</dbReference>
<evidence type="ECO:0000256" key="5">
    <source>
        <dbReference type="SAM" id="SignalP"/>
    </source>
</evidence>
<comment type="caution">
    <text evidence="7">The sequence shown here is derived from an EMBL/GenBank/DDBJ whole genome shotgun (WGS) entry which is preliminary data.</text>
</comment>
<dbReference type="PRINTS" id="PR00133">
    <property type="entry name" value="GLHYDRLASE3"/>
</dbReference>
<dbReference type="GO" id="GO:0005975">
    <property type="term" value="P:carbohydrate metabolic process"/>
    <property type="evidence" value="ECO:0007669"/>
    <property type="project" value="InterPro"/>
</dbReference>
<dbReference type="PANTHER" id="PTHR42715">
    <property type="entry name" value="BETA-GLUCOSIDASE"/>
    <property type="match status" value="1"/>
</dbReference>
<dbReference type="GO" id="GO:0008422">
    <property type="term" value="F:beta-glucosidase activity"/>
    <property type="evidence" value="ECO:0007669"/>
    <property type="project" value="UniProtKB-ARBA"/>
</dbReference>
<dbReference type="SUPFAM" id="SSF52279">
    <property type="entry name" value="Beta-D-glucan exohydrolase, C-terminal domain"/>
    <property type="match status" value="1"/>
</dbReference>
<feature type="chain" id="PRO_5031014772" evidence="5">
    <location>
        <begin position="26"/>
        <end position="840"/>
    </location>
</feature>
<feature type="signal peptide" evidence="5">
    <location>
        <begin position="1"/>
        <end position="25"/>
    </location>
</feature>
<dbReference type="Pfam" id="PF14310">
    <property type="entry name" value="Fn3-like"/>
    <property type="match status" value="1"/>
</dbReference>
<dbReference type="InterPro" id="IPR037524">
    <property type="entry name" value="PA14/GLEYA"/>
</dbReference>
<dbReference type="AlphaFoldDB" id="A0A7V5CTZ5"/>
<dbReference type="InterPro" id="IPR036962">
    <property type="entry name" value="Glyco_hydro_3_N_sf"/>
</dbReference>
<evidence type="ECO:0000256" key="2">
    <source>
        <dbReference type="ARBA" id="ARBA00022801"/>
    </source>
</evidence>
<dbReference type="SUPFAM" id="SSF51445">
    <property type="entry name" value="(Trans)glycosidases"/>
    <property type="match status" value="1"/>
</dbReference>
<dbReference type="Pfam" id="PF01915">
    <property type="entry name" value="Glyco_hydro_3_C"/>
    <property type="match status" value="1"/>
</dbReference>
<dbReference type="Gene3D" id="3.20.20.300">
    <property type="entry name" value="Glycoside hydrolase, family 3, N-terminal domain"/>
    <property type="match status" value="1"/>
</dbReference>
<dbReference type="Gene3D" id="3.40.50.1700">
    <property type="entry name" value="Glycoside hydrolase family 3 C-terminal domain"/>
    <property type="match status" value="1"/>
</dbReference>
<dbReference type="InterPro" id="IPR001764">
    <property type="entry name" value="Glyco_hydro_3_N"/>
</dbReference>
<dbReference type="InterPro" id="IPR011658">
    <property type="entry name" value="PA14_dom"/>
</dbReference>
<dbReference type="InterPro" id="IPR050288">
    <property type="entry name" value="Cellulose_deg_GH3"/>
</dbReference>
<sequence length="840" mass="91831">MRNKRFHSAVLALMLAVGAPVALQAQGPIPDSPAVEQQVNALLAKLTLQQKLELLGGVDSMYTHAEPSIGLPRLKMSDDSLGVRTWGPDTSYAANIALAASWDPSLAGEIGTALGRDARARGVNFILGPGVNIYRAPMDGRNFEFMGEDPYLASRMVVPWIKGVQSQDVIATVKHFDANNAEYDRHNINAIISEQALHEIYLPAFRAAVRQGHVGAVMDSYNLVNGEHSTQNKELNIDILRKRWGFKGILMSDWVATYSTVGAANGGLDLEMPFAEYMSPKKLSAAIQSGQVSVATINDKVRDILRDAVRWGFLNHDQLDTSVPRDDFQDTQVALREALESTTLLKNDGHLLPLNPARVRTLAIIGPDAWPMPEAGGSSNVTPYNSTSFLTGLMRFGGEKIKVLYLQGLPTTRELFQQTKWVVPANGSKWNAVKVETFDNPNFTGTPQVHTQPSMDAYVAQEWTPAAKVRKSMRMTAEFLPKTTGQYIVVAGAGGSDRYQVMVNGKQVLEETEHEGQAPLSAEITLTAGQAAHIEVKYWPDASYPRFGMGIVATDKVVDPEAAKIAAQADAAVVAVGFDHATESEGFDRSYALPWGQQELINSVAKANKHTIVALVAGGAVATQGWLDNVPALLQTWYPGQEGGVALAQILFGEHDPEGHLPMSWARTWKDNPTYHYYYGPKVPWGQVEPVKYGEGVFLGYRYYTTYDKKPLFPFGFGLSYTSFQYSHLQISPEAATPAGGIQVSFDVTNTGDRAGADVAQVYVGDPSAKIKRPVEELKGFEKVRLEPGQTQHVVVTLGHRALAYWSEARHGWEVDPGKFTVFAGDSSENLPLKGSFEVK</sequence>
<organism evidence="7">
    <name type="scientific">Acidobacterium capsulatum</name>
    <dbReference type="NCBI Taxonomy" id="33075"/>
    <lineage>
        <taxon>Bacteria</taxon>
        <taxon>Pseudomonadati</taxon>
        <taxon>Acidobacteriota</taxon>
        <taxon>Terriglobia</taxon>
        <taxon>Terriglobales</taxon>
        <taxon>Acidobacteriaceae</taxon>
        <taxon>Acidobacterium</taxon>
    </lineage>
</organism>
<keyword evidence="4" id="KW-0326">Glycosidase</keyword>
<keyword evidence="2 4" id="KW-0378">Hydrolase</keyword>
<dbReference type="SMART" id="SM01217">
    <property type="entry name" value="Fn3_like"/>
    <property type="match status" value="1"/>
</dbReference>
<dbReference type="PANTHER" id="PTHR42715:SF10">
    <property type="entry name" value="BETA-GLUCOSIDASE"/>
    <property type="match status" value="1"/>
</dbReference>
<accession>A0A7V5CTZ5</accession>